<proteinExistence type="predicted"/>
<evidence type="ECO:0000256" key="1">
    <source>
        <dbReference type="SAM" id="Phobius"/>
    </source>
</evidence>
<dbReference type="RefSeq" id="WP_246545959.1">
    <property type="nucleotide sequence ID" value="NZ_BSFM01000012.1"/>
</dbReference>
<dbReference type="AlphaFoldDB" id="A0A9W6JV00"/>
<keyword evidence="1" id="KW-0472">Membrane</keyword>
<reference evidence="2" key="1">
    <citation type="journal article" date="2014" name="Int. J. Syst. Evol. Microbiol.">
        <title>Complete genome sequence of Corynebacterium casei LMG S-19264T (=DSM 44701T), isolated from a smear-ripened cheese.</title>
        <authorList>
            <consortium name="US DOE Joint Genome Institute (JGI-PGF)"/>
            <person name="Walter F."/>
            <person name="Albersmeier A."/>
            <person name="Kalinowski J."/>
            <person name="Ruckert C."/>
        </authorList>
    </citation>
    <scope>NUCLEOTIDE SEQUENCE</scope>
    <source>
        <strain evidence="2">VKM B-2789</strain>
    </source>
</reference>
<protein>
    <submittedName>
        <fullName evidence="2">Membrane protein</fullName>
    </submittedName>
</protein>
<evidence type="ECO:0000313" key="2">
    <source>
        <dbReference type="EMBL" id="GLK84241.1"/>
    </source>
</evidence>
<dbReference type="InterPro" id="IPR006747">
    <property type="entry name" value="DUF599"/>
</dbReference>
<dbReference type="EMBL" id="BSFM01000012">
    <property type="protein sequence ID" value="GLK84241.1"/>
    <property type="molecule type" value="Genomic_DNA"/>
</dbReference>
<feature type="transmembrane region" description="Helical" evidence="1">
    <location>
        <begin position="121"/>
        <end position="139"/>
    </location>
</feature>
<keyword evidence="1" id="KW-0812">Transmembrane</keyword>
<organism evidence="2 3">
    <name type="scientific">Ancylobacter defluvii</name>
    <dbReference type="NCBI Taxonomy" id="1282440"/>
    <lineage>
        <taxon>Bacteria</taxon>
        <taxon>Pseudomonadati</taxon>
        <taxon>Pseudomonadota</taxon>
        <taxon>Alphaproteobacteria</taxon>
        <taxon>Hyphomicrobiales</taxon>
        <taxon>Xanthobacteraceae</taxon>
        <taxon>Ancylobacter</taxon>
    </lineage>
</organism>
<feature type="transmembrane region" description="Helical" evidence="1">
    <location>
        <begin position="6"/>
        <end position="27"/>
    </location>
</feature>
<comment type="caution">
    <text evidence="2">The sequence shown here is derived from an EMBL/GenBank/DDBJ whole genome shotgun (WGS) entry which is preliminary data.</text>
</comment>
<evidence type="ECO:0000313" key="3">
    <source>
        <dbReference type="Proteomes" id="UP001143330"/>
    </source>
</evidence>
<dbReference type="Proteomes" id="UP001143330">
    <property type="component" value="Unassembled WGS sequence"/>
</dbReference>
<accession>A0A9W6JV00</accession>
<keyword evidence="1" id="KW-1133">Transmembrane helix</keyword>
<keyword evidence="3" id="KW-1185">Reference proteome</keyword>
<gene>
    <name evidence="2" type="ORF">GCM10017653_23110</name>
</gene>
<name>A0A9W6JV00_9HYPH</name>
<dbReference type="PANTHER" id="PTHR31881:SF6">
    <property type="entry name" value="OS09G0494600 PROTEIN"/>
    <property type="match status" value="1"/>
</dbReference>
<reference evidence="2" key="2">
    <citation type="submission" date="2023-01" db="EMBL/GenBank/DDBJ databases">
        <authorList>
            <person name="Sun Q."/>
            <person name="Evtushenko L."/>
        </authorList>
    </citation>
    <scope>NUCLEOTIDE SEQUENCE</scope>
    <source>
        <strain evidence="2">VKM B-2789</strain>
    </source>
</reference>
<dbReference type="Pfam" id="PF04654">
    <property type="entry name" value="DUF599"/>
    <property type="match status" value="1"/>
</dbReference>
<dbReference type="PANTHER" id="PTHR31881">
    <property type="match status" value="1"/>
</dbReference>
<sequence>MEANSMIGFSYLDYAALTVFALAWFAYHQMMEGHWAEGRTLNQRMDAFRHEWMQRMLARENRIVDTQIVAALQNGTAFFASTSLLAVGASLAILRSTEEVLAIFSHLPYVQIDRAGWEIKTLGITIIFAHVFFKFAWAYRLFNYTAIMLGSTPPPSEAATRQAQAHVAKLARMATLAGRHFNRGQRGFFFAIAYLGWYINGWALIIGTVAIFVVMLNRQFGRDSHWVLDETATLENS</sequence>
<feature type="transmembrane region" description="Helical" evidence="1">
    <location>
        <begin position="188"/>
        <end position="216"/>
    </location>
</feature>